<keyword evidence="2" id="KW-1185">Reference proteome</keyword>
<accession>A0ABU0MWX0</accession>
<proteinExistence type="predicted"/>
<reference evidence="1 2" key="1">
    <citation type="submission" date="2023-07" db="EMBL/GenBank/DDBJ databases">
        <title>Genomic Encyclopedia of Type Strains, Phase IV (KMG-IV): sequencing the most valuable type-strain genomes for metagenomic binning, comparative biology and taxonomic classification.</title>
        <authorList>
            <person name="Goeker M."/>
        </authorList>
    </citation>
    <scope>NUCLEOTIDE SEQUENCE [LARGE SCALE GENOMIC DNA]</scope>
    <source>
        <strain evidence="1 2">DSM 15049</strain>
    </source>
</reference>
<dbReference type="EMBL" id="JAUSWG010000002">
    <property type="protein sequence ID" value="MDQ0555406.1"/>
    <property type="molecule type" value="Genomic_DNA"/>
</dbReference>
<organism evidence="1 2">
    <name type="scientific">Paraclostridium ghonii</name>
    <dbReference type="NCBI Taxonomy" id="29358"/>
    <lineage>
        <taxon>Bacteria</taxon>
        <taxon>Bacillati</taxon>
        <taxon>Bacillota</taxon>
        <taxon>Clostridia</taxon>
        <taxon>Peptostreptococcales</taxon>
        <taxon>Peptostreptococcaceae</taxon>
        <taxon>Paraclostridium</taxon>
    </lineage>
</organism>
<keyword evidence="1" id="KW-0689">Ribosomal protein</keyword>
<keyword evidence="1" id="KW-0687">Ribonucleoprotein</keyword>
<gene>
    <name evidence="1" type="ORF">QOZ92_000519</name>
</gene>
<dbReference type="Proteomes" id="UP001232584">
    <property type="component" value="Unassembled WGS sequence"/>
</dbReference>
<evidence type="ECO:0000313" key="2">
    <source>
        <dbReference type="Proteomes" id="UP001232584"/>
    </source>
</evidence>
<evidence type="ECO:0000313" key="1">
    <source>
        <dbReference type="EMBL" id="MDQ0555406.1"/>
    </source>
</evidence>
<dbReference type="GO" id="GO:0005840">
    <property type="term" value="C:ribosome"/>
    <property type="evidence" value="ECO:0007669"/>
    <property type="project" value="UniProtKB-KW"/>
</dbReference>
<sequence length="54" mass="6232">MKLTQDQLILQKDNRCIKCGCKLNGLSYSTYFELNTNIKNFKSDLCPNCLSNKK</sequence>
<name>A0ABU0MWX0_9FIRM</name>
<protein>
    <submittedName>
        <fullName evidence="1">Ribosomal protein S27AE</fullName>
    </submittedName>
</protein>
<comment type="caution">
    <text evidence="1">The sequence shown here is derived from an EMBL/GenBank/DDBJ whole genome shotgun (WGS) entry which is preliminary data.</text>
</comment>
<dbReference type="RefSeq" id="WP_307502553.1">
    <property type="nucleotide sequence ID" value="NZ_BAAACE010000029.1"/>
</dbReference>